<evidence type="ECO:0000313" key="3">
    <source>
        <dbReference type="Proteomes" id="UP000019494"/>
    </source>
</evidence>
<reference evidence="3" key="1">
    <citation type="submission" date="2013-08" db="EMBL/GenBank/DDBJ databases">
        <title>Intrasporangium oryzae NRRL B-24470.</title>
        <authorList>
            <person name="Liu H."/>
            <person name="Wang G."/>
        </authorList>
    </citation>
    <scope>NUCLEOTIDE SEQUENCE [LARGE SCALE GENOMIC DNA]</scope>
    <source>
        <strain evidence="3">Q5-1</strain>
    </source>
</reference>
<dbReference type="Proteomes" id="UP000019494">
    <property type="component" value="Unassembled WGS sequence"/>
</dbReference>
<name>W9GTF2_9MICO</name>
<evidence type="ECO:0000256" key="1">
    <source>
        <dbReference type="SAM" id="Phobius"/>
    </source>
</evidence>
<gene>
    <name evidence="2" type="ORF">N864_10915</name>
</gene>
<proteinExistence type="predicted"/>
<protein>
    <submittedName>
        <fullName evidence="2">Uncharacterized protein</fullName>
    </submittedName>
</protein>
<keyword evidence="1" id="KW-0472">Membrane</keyword>
<comment type="caution">
    <text evidence="2">The sequence shown here is derived from an EMBL/GenBank/DDBJ whole genome shotgun (WGS) entry which is preliminary data.</text>
</comment>
<sequence>MVVAERMVLVLDEGERAAIARDLLRYGAYRQRVADDLVDAHVLPEPGEPDPPGITPQVVAMTESHVAAAKDCEDLAAAFESDDLVPLTPLTSVSSRMPWMRRTLMIFRRRWRALRCSAASCTVAWTMPTALVMWLRSAWSRNLLRRNGMCSA</sequence>
<organism evidence="2 3">
    <name type="scientific">Intrasporangium chromatireducens Q5-1</name>
    <dbReference type="NCBI Taxonomy" id="584657"/>
    <lineage>
        <taxon>Bacteria</taxon>
        <taxon>Bacillati</taxon>
        <taxon>Actinomycetota</taxon>
        <taxon>Actinomycetes</taxon>
        <taxon>Micrococcales</taxon>
        <taxon>Intrasporangiaceae</taxon>
        <taxon>Intrasporangium</taxon>
    </lineage>
</organism>
<keyword evidence="1" id="KW-1133">Transmembrane helix</keyword>
<accession>W9GTF2</accession>
<dbReference type="EMBL" id="AWQS01000020">
    <property type="protein sequence ID" value="EWT07159.1"/>
    <property type="molecule type" value="Genomic_DNA"/>
</dbReference>
<keyword evidence="3" id="KW-1185">Reference proteome</keyword>
<keyword evidence="1" id="KW-0812">Transmembrane</keyword>
<dbReference type="AlphaFoldDB" id="W9GTF2"/>
<feature type="transmembrane region" description="Helical" evidence="1">
    <location>
        <begin position="113"/>
        <end position="135"/>
    </location>
</feature>
<evidence type="ECO:0000313" key="2">
    <source>
        <dbReference type="EMBL" id="EWT07159.1"/>
    </source>
</evidence>